<dbReference type="PANTHER" id="PTHR22932">
    <property type="entry name" value="TELOMERASE-BINDING PROTEIN P23 HSP90 CO-CHAPERONE"/>
    <property type="match status" value="1"/>
</dbReference>
<organism evidence="4 5">
    <name type="scientific">Somion occarium</name>
    <dbReference type="NCBI Taxonomy" id="3059160"/>
    <lineage>
        <taxon>Eukaryota</taxon>
        <taxon>Fungi</taxon>
        <taxon>Dikarya</taxon>
        <taxon>Basidiomycota</taxon>
        <taxon>Agaricomycotina</taxon>
        <taxon>Agaricomycetes</taxon>
        <taxon>Polyporales</taxon>
        <taxon>Cerrenaceae</taxon>
        <taxon>Somion</taxon>
    </lineage>
</organism>
<evidence type="ECO:0000256" key="2">
    <source>
        <dbReference type="SAM" id="MobiDB-lite"/>
    </source>
</evidence>
<evidence type="ECO:0000256" key="1">
    <source>
        <dbReference type="ARBA" id="ARBA00025733"/>
    </source>
</evidence>
<dbReference type="PANTHER" id="PTHR22932:SF1">
    <property type="entry name" value="CO-CHAPERONE PROTEIN DAF-41"/>
    <property type="match status" value="1"/>
</dbReference>
<dbReference type="InterPro" id="IPR007052">
    <property type="entry name" value="CS_dom"/>
</dbReference>
<dbReference type="PROSITE" id="PS51203">
    <property type="entry name" value="CS"/>
    <property type="match status" value="1"/>
</dbReference>
<dbReference type="InterPro" id="IPR008978">
    <property type="entry name" value="HSP20-like_chaperone"/>
</dbReference>
<dbReference type="SUPFAM" id="SSF49764">
    <property type="entry name" value="HSP20-like chaperones"/>
    <property type="match status" value="1"/>
</dbReference>
<sequence length="206" mass="22826">MSKHPEVLWAQRSSETDEKKNILYVTVNLPDIKPETLDYQLTPTHISLKAKSGNADKGLEEHEYAFEFDLFDEVAPEESLKSLTSRHFVLVLRKKEKKADFWPRITKEKVKFPWLKTDFSKWVDEDEQEEKAAEDDLGMAGMDGMGDMGGMGGGMGGMDFEQMMKSMGGAGGFEPSASGSSDAPGEDEDEDDDGPPPLEEAEPAKA</sequence>
<name>A0ABP1CPK0_9APHY</name>
<proteinExistence type="inferred from homology"/>
<keyword evidence="5" id="KW-1185">Reference proteome</keyword>
<gene>
    <name evidence="4" type="ORF">GFSPODELE1_LOCUS1278</name>
</gene>
<dbReference type="Pfam" id="PF04969">
    <property type="entry name" value="CS"/>
    <property type="match status" value="1"/>
</dbReference>
<feature type="domain" description="CS" evidence="3">
    <location>
        <begin position="2"/>
        <end position="106"/>
    </location>
</feature>
<evidence type="ECO:0000259" key="3">
    <source>
        <dbReference type="PROSITE" id="PS51203"/>
    </source>
</evidence>
<dbReference type="CDD" id="cd06465">
    <property type="entry name" value="p23_hB-ind1_like"/>
    <property type="match status" value="1"/>
</dbReference>
<reference evidence="5" key="1">
    <citation type="submission" date="2024-04" db="EMBL/GenBank/DDBJ databases">
        <authorList>
            <person name="Shaw F."/>
            <person name="Minotto A."/>
        </authorList>
    </citation>
    <scope>NUCLEOTIDE SEQUENCE [LARGE SCALE GENOMIC DNA]</scope>
</reference>
<feature type="compositionally biased region" description="Acidic residues" evidence="2">
    <location>
        <begin position="184"/>
        <end position="194"/>
    </location>
</feature>
<dbReference type="Proteomes" id="UP001497453">
    <property type="component" value="Chromosome 1"/>
</dbReference>
<evidence type="ECO:0000313" key="5">
    <source>
        <dbReference type="Proteomes" id="UP001497453"/>
    </source>
</evidence>
<dbReference type="Gene3D" id="2.60.40.790">
    <property type="match status" value="1"/>
</dbReference>
<protein>
    <recommendedName>
        <fullName evidence="3">CS domain-containing protein</fullName>
    </recommendedName>
</protein>
<feature type="compositionally biased region" description="Gly residues" evidence="2">
    <location>
        <begin position="147"/>
        <end position="157"/>
    </location>
</feature>
<comment type="similarity">
    <text evidence="1">Belongs to the p23/wos2 family.</text>
</comment>
<feature type="region of interest" description="Disordered" evidence="2">
    <location>
        <begin position="147"/>
        <end position="206"/>
    </location>
</feature>
<dbReference type="EMBL" id="OZ037944">
    <property type="protein sequence ID" value="CAL1696623.1"/>
    <property type="molecule type" value="Genomic_DNA"/>
</dbReference>
<evidence type="ECO:0000313" key="4">
    <source>
        <dbReference type="EMBL" id="CAL1696623.1"/>
    </source>
</evidence>
<dbReference type="InterPro" id="IPR045250">
    <property type="entry name" value="p23-like"/>
</dbReference>
<accession>A0ABP1CPK0</accession>